<dbReference type="PROSITE" id="PS50103">
    <property type="entry name" value="ZF_C3H1"/>
    <property type="match status" value="1"/>
</dbReference>
<evidence type="ECO:0000313" key="3">
    <source>
        <dbReference type="EMBL" id="KAK1765606.1"/>
    </source>
</evidence>
<dbReference type="AlphaFoldDB" id="A0AAJ0C0U3"/>
<dbReference type="Pfam" id="PF25540">
    <property type="entry name" value="DUF7923"/>
    <property type="match status" value="1"/>
</dbReference>
<keyword evidence="4" id="KW-1185">Reference proteome</keyword>
<dbReference type="EMBL" id="MU839014">
    <property type="protein sequence ID" value="KAK1765606.1"/>
    <property type="molecule type" value="Genomic_DNA"/>
</dbReference>
<reference evidence="3" key="1">
    <citation type="submission" date="2023-06" db="EMBL/GenBank/DDBJ databases">
        <title>Genome-scale phylogeny and comparative genomics of the fungal order Sordariales.</title>
        <authorList>
            <consortium name="Lawrence Berkeley National Laboratory"/>
            <person name="Hensen N."/>
            <person name="Bonometti L."/>
            <person name="Westerberg I."/>
            <person name="Brannstrom I.O."/>
            <person name="Guillou S."/>
            <person name="Cros-Aarteil S."/>
            <person name="Calhoun S."/>
            <person name="Haridas S."/>
            <person name="Kuo A."/>
            <person name="Mondo S."/>
            <person name="Pangilinan J."/>
            <person name="Riley R."/>
            <person name="Labutti K."/>
            <person name="Andreopoulos B."/>
            <person name="Lipzen A."/>
            <person name="Chen C."/>
            <person name="Yanf M."/>
            <person name="Daum C."/>
            <person name="Ng V."/>
            <person name="Clum A."/>
            <person name="Steindorff A."/>
            <person name="Ohm R."/>
            <person name="Martin F."/>
            <person name="Silar P."/>
            <person name="Natvig D."/>
            <person name="Lalanne C."/>
            <person name="Gautier V."/>
            <person name="Ament-Velasquez S.L."/>
            <person name="Kruys A."/>
            <person name="Hutchinson M.I."/>
            <person name="Powell A.J."/>
            <person name="Barry K."/>
            <person name="Miller A.N."/>
            <person name="Grigoriev I.V."/>
            <person name="Debuchy R."/>
            <person name="Gladieux P."/>
            <person name="Thoren M.H."/>
            <person name="Johannesson H."/>
        </authorList>
    </citation>
    <scope>NUCLEOTIDE SEQUENCE</scope>
    <source>
        <strain evidence="3">8032-3</strain>
    </source>
</reference>
<evidence type="ECO:0000259" key="2">
    <source>
        <dbReference type="PROSITE" id="PS50103"/>
    </source>
</evidence>
<name>A0AAJ0C0U3_9PEZI</name>
<evidence type="ECO:0000256" key="1">
    <source>
        <dbReference type="PROSITE-ProRule" id="PRU00723"/>
    </source>
</evidence>
<dbReference type="Proteomes" id="UP001244011">
    <property type="component" value="Unassembled WGS sequence"/>
</dbReference>
<accession>A0AAJ0C0U3</accession>
<dbReference type="GeneID" id="85307914"/>
<dbReference type="GO" id="GO:0008270">
    <property type="term" value="F:zinc ion binding"/>
    <property type="evidence" value="ECO:0007669"/>
    <property type="project" value="UniProtKB-KW"/>
</dbReference>
<dbReference type="InterPro" id="IPR057654">
    <property type="entry name" value="Znf-CCCH_tandem"/>
</dbReference>
<sequence>MNGNVESYLHRLEAFRRADFERDAMLAELVKSYHDLHVQYQQKCIDYEDAVESRRSWQSKATQSSRDLGEIQRANESNQFIFAIIDGDGAYFRDDLIARGDEGGEEAAQRLLSDIKRHVKDIYPGSNVEDWSVIVQVVLNQTGLSKTLFERGIVKNPNVELPAFARAFGRTQALFSFVDVGAGKERADHKIREMMRVMVRVTQCKHILFGPCLDNGYLPFLGEYKGNTSASPRITLLETSPAGPGFQSLGFRHVSFPDVFRSAPLPERPVMQPPPRPISTSPVPVSAIAATPGSSVTSAIENGSSAGWAALSKSVAASKAKTINIAPKKPAQLKHYTININGERLDEELSRWDPSAEKRFANRIRERGNCCNFYHLRGKCPEEEFCGYYHGDRLGPAELLVLRHKARSLKCSNGTYCSDPECFYGHHCRFGKNCSNSSCRFADTHHVDLHPATKIYEDGTEKTVL</sequence>
<dbReference type="Pfam" id="PF25542">
    <property type="entry name" value="zf-CCCH_12"/>
    <property type="match status" value="1"/>
</dbReference>
<feature type="zinc finger region" description="C3H1-type" evidence="1">
    <location>
        <begin position="365"/>
        <end position="393"/>
    </location>
</feature>
<gene>
    <name evidence="3" type="ORF">QBC33DRAFT_454409</name>
</gene>
<organism evidence="3 4">
    <name type="scientific">Phialemonium atrogriseum</name>
    <dbReference type="NCBI Taxonomy" id="1093897"/>
    <lineage>
        <taxon>Eukaryota</taxon>
        <taxon>Fungi</taxon>
        <taxon>Dikarya</taxon>
        <taxon>Ascomycota</taxon>
        <taxon>Pezizomycotina</taxon>
        <taxon>Sordariomycetes</taxon>
        <taxon>Sordariomycetidae</taxon>
        <taxon>Cephalothecales</taxon>
        <taxon>Cephalothecaceae</taxon>
        <taxon>Phialemonium</taxon>
    </lineage>
</organism>
<dbReference type="RefSeq" id="XP_060281819.1">
    <property type="nucleotide sequence ID" value="XM_060424727.1"/>
</dbReference>
<dbReference type="Pfam" id="PF25543">
    <property type="entry name" value="zf-CCCH_tandem"/>
    <property type="match status" value="1"/>
</dbReference>
<comment type="caution">
    <text evidence="3">The sequence shown here is derived from an EMBL/GenBank/DDBJ whole genome shotgun (WGS) entry which is preliminary data.</text>
</comment>
<protein>
    <recommendedName>
        <fullName evidence="2">C3H1-type domain-containing protein</fullName>
    </recommendedName>
</protein>
<dbReference type="PANTHER" id="PTHR37543">
    <property type="entry name" value="CCCH ZINC FINGER DNA BINDING PROTEIN (AFU_ORTHOLOGUE AFUA_5G12760)"/>
    <property type="match status" value="1"/>
</dbReference>
<evidence type="ECO:0000313" key="4">
    <source>
        <dbReference type="Proteomes" id="UP001244011"/>
    </source>
</evidence>
<proteinExistence type="predicted"/>
<dbReference type="InterPro" id="IPR000571">
    <property type="entry name" value="Znf_CCCH"/>
</dbReference>
<keyword evidence="1" id="KW-0862">Zinc</keyword>
<dbReference type="PANTHER" id="PTHR37543:SF1">
    <property type="entry name" value="CCCH ZINC FINGER DNA BINDING PROTEIN (AFU_ORTHOLOGUE AFUA_5G12760)"/>
    <property type="match status" value="1"/>
</dbReference>
<keyword evidence="1" id="KW-0479">Metal-binding</keyword>
<dbReference type="InterPro" id="IPR057683">
    <property type="entry name" value="DUF7923"/>
</dbReference>
<keyword evidence="1" id="KW-0863">Zinc-finger</keyword>
<feature type="domain" description="C3H1-type" evidence="2">
    <location>
        <begin position="365"/>
        <end position="393"/>
    </location>
</feature>